<dbReference type="GO" id="GO:0031625">
    <property type="term" value="F:ubiquitin protein ligase binding"/>
    <property type="evidence" value="ECO:0007669"/>
    <property type="project" value="TreeGrafter"/>
</dbReference>
<keyword evidence="6" id="KW-1185">Reference proteome</keyword>
<accession>A0A9Q0RPJ6</accession>
<protein>
    <recommendedName>
        <fullName evidence="4">RGS domain-containing protein</fullName>
    </recommendedName>
</protein>
<dbReference type="GO" id="GO:0032436">
    <property type="term" value="P:positive regulation of proteasomal ubiquitin-dependent protein catabolic process"/>
    <property type="evidence" value="ECO:0007669"/>
    <property type="project" value="TreeGrafter"/>
</dbReference>
<dbReference type="GO" id="GO:0030877">
    <property type="term" value="C:beta-catenin destruction complex"/>
    <property type="evidence" value="ECO:0007669"/>
    <property type="project" value="TreeGrafter"/>
</dbReference>
<organism evidence="5 6">
    <name type="scientific">Blomia tropicalis</name>
    <name type="common">Mite</name>
    <dbReference type="NCBI Taxonomy" id="40697"/>
    <lineage>
        <taxon>Eukaryota</taxon>
        <taxon>Metazoa</taxon>
        <taxon>Ecdysozoa</taxon>
        <taxon>Arthropoda</taxon>
        <taxon>Chelicerata</taxon>
        <taxon>Arachnida</taxon>
        <taxon>Acari</taxon>
        <taxon>Acariformes</taxon>
        <taxon>Sarcoptiformes</taxon>
        <taxon>Astigmata</taxon>
        <taxon>Glycyphagoidea</taxon>
        <taxon>Echimyopodidae</taxon>
        <taxon>Blomia</taxon>
    </lineage>
</organism>
<feature type="region of interest" description="Disordered" evidence="3">
    <location>
        <begin position="623"/>
        <end position="652"/>
    </location>
</feature>
<evidence type="ECO:0000256" key="3">
    <source>
        <dbReference type="SAM" id="MobiDB-lite"/>
    </source>
</evidence>
<feature type="compositionally biased region" description="Polar residues" evidence="3">
    <location>
        <begin position="24"/>
        <end position="36"/>
    </location>
</feature>
<dbReference type="GO" id="GO:0005886">
    <property type="term" value="C:plasma membrane"/>
    <property type="evidence" value="ECO:0007669"/>
    <property type="project" value="TreeGrafter"/>
</dbReference>
<dbReference type="GO" id="GO:0008013">
    <property type="term" value="F:beta-catenin binding"/>
    <property type="evidence" value="ECO:0007669"/>
    <property type="project" value="TreeGrafter"/>
</dbReference>
<feature type="compositionally biased region" description="Polar residues" evidence="3">
    <location>
        <begin position="346"/>
        <end position="357"/>
    </location>
</feature>
<dbReference type="AlphaFoldDB" id="A0A9Q0RPJ6"/>
<reference evidence="5" key="1">
    <citation type="submission" date="2022-12" db="EMBL/GenBank/DDBJ databases">
        <title>Genome assemblies of Blomia tropicalis.</title>
        <authorList>
            <person name="Cui Y."/>
        </authorList>
    </citation>
    <scope>NUCLEOTIDE SEQUENCE</scope>
    <source>
        <tissue evidence="5">Adult mites</tissue>
    </source>
</reference>
<dbReference type="GO" id="GO:0048468">
    <property type="term" value="P:cell development"/>
    <property type="evidence" value="ECO:0007669"/>
    <property type="project" value="TreeGrafter"/>
</dbReference>
<feature type="compositionally biased region" description="Polar residues" evidence="3">
    <location>
        <begin position="1"/>
        <end position="11"/>
    </location>
</feature>
<dbReference type="EMBL" id="JAPWDV010000001">
    <property type="protein sequence ID" value="KAJ6223508.1"/>
    <property type="molecule type" value="Genomic_DNA"/>
</dbReference>
<dbReference type="InterPro" id="IPR036305">
    <property type="entry name" value="RGS_sf"/>
</dbReference>
<feature type="compositionally biased region" description="Polar residues" evidence="3">
    <location>
        <begin position="623"/>
        <end position="644"/>
    </location>
</feature>
<feature type="region of interest" description="Disordered" evidence="3">
    <location>
        <begin position="346"/>
        <end position="387"/>
    </location>
</feature>
<feature type="compositionally biased region" description="Low complexity" evidence="3">
    <location>
        <begin position="504"/>
        <end position="522"/>
    </location>
</feature>
<dbReference type="GO" id="GO:0005737">
    <property type="term" value="C:cytoplasm"/>
    <property type="evidence" value="ECO:0007669"/>
    <property type="project" value="UniProtKB-SubCell"/>
</dbReference>
<dbReference type="InterPro" id="IPR016137">
    <property type="entry name" value="RGS"/>
</dbReference>
<evidence type="ECO:0000256" key="1">
    <source>
        <dbReference type="ARBA" id="ARBA00004496"/>
    </source>
</evidence>
<comment type="subcellular location">
    <subcellularLocation>
        <location evidence="1">Cytoplasm</location>
    </subcellularLocation>
</comment>
<dbReference type="InterPro" id="IPR044926">
    <property type="entry name" value="RGS_subdomain_2"/>
</dbReference>
<dbReference type="Proteomes" id="UP001142055">
    <property type="component" value="Chromosome 1"/>
</dbReference>
<evidence type="ECO:0000256" key="2">
    <source>
        <dbReference type="ARBA" id="ARBA00022490"/>
    </source>
</evidence>
<dbReference type="PANTHER" id="PTHR46102:SF2">
    <property type="entry name" value="AXIN"/>
    <property type="match status" value="1"/>
</dbReference>
<dbReference type="GO" id="GO:0005634">
    <property type="term" value="C:nucleus"/>
    <property type="evidence" value="ECO:0007669"/>
    <property type="project" value="TreeGrafter"/>
</dbReference>
<comment type="caution">
    <text evidence="5">The sequence shown here is derived from an EMBL/GenBank/DDBJ whole genome shotgun (WGS) entry which is preliminary data.</text>
</comment>
<proteinExistence type="predicted"/>
<evidence type="ECO:0000259" key="4">
    <source>
        <dbReference type="PROSITE" id="PS50132"/>
    </source>
</evidence>
<dbReference type="Pfam" id="PF00615">
    <property type="entry name" value="RGS"/>
    <property type="match status" value="1"/>
</dbReference>
<dbReference type="PANTHER" id="PTHR46102">
    <property type="entry name" value="AXIN"/>
    <property type="match status" value="1"/>
</dbReference>
<feature type="compositionally biased region" description="Polar residues" evidence="3">
    <location>
        <begin position="366"/>
        <end position="387"/>
    </location>
</feature>
<dbReference type="GO" id="GO:0060090">
    <property type="term" value="F:molecular adaptor activity"/>
    <property type="evidence" value="ECO:0007669"/>
    <property type="project" value="TreeGrafter"/>
</dbReference>
<dbReference type="PROSITE" id="PS50132">
    <property type="entry name" value="RGS"/>
    <property type="match status" value="1"/>
</dbReference>
<evidence type="ECO:0000313" key="5">
    <source>
        <dbReference type="EMBL" id="KAJ6223508.1"/>
    </source>
</evidence>
<feature type="compositionally biased region" description="Low complexity" evidence="3">
    <location>
        <begin position="46"/>
        <end position="59"/>
    </location>
</feature>
<feature type="compositionally biased region" description="Pro residues" evidence="3">
    <location>
        <begin position="12"/>
        <end position="21"/>
    </location>
</feature>
<evidence type="ECO:0000313" key="6">
    <source>
        <dbReference type="Proteomes" id="UP001142055"/>
    </source>
</evidence>
<feature type="region of interest" description="Disordered" evidence="3">
    <location>
        <begin position="496"/>
        <end position="534"/>
    </location>
</feature>
<dbReference type="SUPFAM" id="SSF48097">
    <property type="entry name" value="Regulator of G-protein signaling, RGS"/>
    <property type="match status" value="1"/>
</dbReference>
<dbReference type="InterPro" id="IPR043581">
    <property type="entry name" value="Axin-like"/>
</dbReference>
<name>A0A9Q0RPJ6_BLOTA</name>
<gene>
    <name evidence="5" type="ORF">RDWZM_002053</name>
</gene>
<dbReference type="Gene3D" id="1.10.196.10">
    <property type="match status" value="1"/>
</dbReference>
<dbReference type="GO" id="GO:0090090">
    <property type="term" value="P:negative regulation of canonical Wnt signaling pathway"/>
    <property type="evidence" value="ECO:0007669"/>
    <property type="project" value="InterPro"/>
</dbReference>
<dbReference type="SMART" id="SM00315">
    <property type="entry name" value="RGS"/>
    <property type="match status" value="1"/>
</dbReference>
<dbReference type="PRINTS" id="PR01301">
    <property type="entry name" value="RGSPROTEIN"/>
</dbReference>
<feature type="region of interest" description="Disordered" evidence="3">
    <location>
        <begin position="1"/>
        <end position="82"/>
    </location>
</feature>
<dbReference type="Gene3D" id="1.10.167.10">
    <property type="entry name" value="Regulator of G-protein Signalling 4, domain 2"/>
    <property type="match status" value="1"/>
</dbReference>
<feature type="domain" description="RGS" evidence="4">
    <location>
        <begin position="88"/>
        <end position="226"/>
    </location>
</feature>
<sequence>MTTIVNTNSNNKPPPPQPPPRTSKLGTQSKPLNSQFVVPIEPEIVPLQSSSSIQPQSLQHDQSSTPDESVGSTPSGSHTPPVQRWVRSFDNLISDHDGVNSFKRFLSEENANPNTVDFYFLCKSVPLPENDTDRPQLVRAIYRNYLLHSSKNTILPFLSKEVKDELMTEYVKIQQHKQQDPTNQSSPIEPPNYTEVFKRAQDEIYNIMSGAFYQNFLRSRTYMEKFTNEQFDAFDDPKPVNYAEKKSAERTPSPFRGMESPLEALKIDDCPIDGDLFGSTNGPNNTNYGSFDAALALLNGYRNVGNFRMPTLDEMPEHEHEISSTSSYSSNVQRETLVHDTIVQLSHRPTSQRPSSMSEREYPATASLQRAQPKMKQSTSSGGSNWINPLWSQKSVPQYSDDGISYERSEDVPAMINQKRLGPYLRSKHLMTAGQPLPHPYYTISYSTVIPNSKCESEIQSISSNESYHQIALNNQMCNNNGTIKSTLSYNNRNDQMQQQRPMSSNNSSNQASSRRTQQRTTNKIDPTKIDSTKIDPTKNVNKFAELLIEKLKHVADVYKTDQRFYQMMVEADSDSGSDHVTQRRMGIQRLKKTMMREECGQLDREADCQSILDRHCDQVFDSESMQSNRSRRTVGSTNGQVRNRQTRPARH</sequence>
<feature type="compositionally biased region" description="Polar residues" evidence="3">
    <location>
        <begin position="60"/>
        <end position="80"/>
    </location>
</feature>
<dbReference type="GO" id="GO:0019901">
    <property type="term" value="F:protein kinase binding"/>
    <property type="evidence" value="ECO:0007669"/>
    <property type="project" value="TreeGrafter"/>
</dbReference>
<keyword evidence="2" id="KW-0963">Cytoplasm</keyword>
<dbReference type="InterPro" id="IPR024066">
    <property type="entry name" value="RGS_subdom1/3"/>
</dbReference>